<evidence type="ECO:0000313" key="2">
    <source>
        <dbReference type="EMBL" id="RDV06475.1"/>
    </source>
</evidence>
<dbReference type="GO" id="GO:0006281">
    <property type="term" value="P:DNA repair"/>
    <property type="evidence" value="ECO:0007669"/>
    <property type="project" value="InterPro"/>
</dbReference>
<evidence type="ECO:0000259" key="1">
    <source>
        <dbReference type="Pfam" id="PF11967"/>
    </source>
</evidence>
<dbReference type="AlphaFoldDB" id="A0A371BFU3"/>
<proteinExistence type="predicted"/>
<dbReference type="EMBL" id="QRGP01000001">
    <property type="protein sequence ID" value="RDV06475.1"/>
    <property type="molecule type" value="Genomic_DNA"/>
</dbReference>
<accession>A0A371BFU3</accession>
<dbReference type="Proteomes" id="UP000263833">
    <property type="component" value="Unassembled WGS sequence"/>
</dbReference>
<reference evidence="3" key="1">
    <citation type="submission" date="2018-08" db="EMBL/GenBank/DDBJ databases">
        <authorList>
            <person name="Kim S.-J."/>
            <person name="Jung G.-Y."/>
        </authorList>
    </citation>
    <scope>NUCLEOTIDE SEQUENCE [LARGE SCALE GENOMIC DNA]</scope>
    <source>
        <strain evidence="3">GY_G</strain>
    </source>
</reference>
<organism evidence="2 3">
    <name type="scientific">Sphingorhabdus pulchriflava</name>
    <dbReference type="NCBI Taxonomy" id="2292257"/>
    <lineage>
        <taxon>Bacteria</taxon>
        <taxon>Pseudomonadati</taxon>
        <taxon>Pseudomonadota</taxon>
        <taxon>Alphaproteobacteria</taxon>
        <taxon>Sphingomonadales</taxon>
        <taxon>Sphingomonadaceae</taxon>
        <taxon>Sphingorhabdus</taxon>
    </lineage>
</organism>
<dbReference type="Gene3D" id="2.40.50.140">
    <property type="entry name" value="Nucleic acid-binding proteins"/>
    <property type="match status" value="1"/>
</dbReference>
<dbReference type="RefSeq" id="WP_115548028.1">
    <property type="nucleotide sequence ID" value="NZ_QRGP01000001.1"/>
</dbReference>
<protein>
    <submittedName>
        <fullName evidence="2">DNA repair protein RecO</fullName>
    </submittedName>
</protein>
<dbReference type="OrthoDB" id="9804792at2"/>
<sequence length="201" mass="21210">MQHSAGQAIVCAVRPHGEVGAIVRCMTEEHGLLAGYVQGARGRVLRPVLIPGNVVKGDWRARVIGQLASLSVEPVHSRAHLLGEPLAAAAIEWACTLTASAVPEAYPYPRLFSALDGLLAAVELAPAARGWAPAMARYEALLLSELGYGGEDLVAGEGTAAALKAMASQREALLLHVLGEKRADIMAARERLVDRLKRAVA</sequence>
<gene>
    <name evidence="2" type="ORF">DXH95_03360</name>
</gene>
<dbReference type="InterPro" id="IPR003717">
    <property type="entry name" value="RecO"/>
</dbReference>
<dbReference type="InterPro" id="IPR012340">
    <property type="entry name" value="NA-bd_OB-fold"/>
</dbReference>
<name>A0A371BFU3_9SPHN</name>
<keyword evidence="3" id="KW-1185">Reference proteome</keyword>
<dbReference type="Pfam" id="PF02565">
    <property type="entry name" value="RecO_C"/>
    <property type="match status" value="1"/>
</dbReference>
<comment type="caution">
    <text evidence="2">The sequence shown here is derived from an EMBL/GenBank/DDBJ whole genome shotgun (WGS) entry which is preliminary data.</text>
</comment>
<feature type="domain" description="DNA replication/recombination mediator RecO N-terminal" evidence="1">
    <location>
        <begin position="2"/>
        <end position="77"/>
    </location>
</feature>
<dbReference type="GO" id="GO:0006310">
    <property type="term" value="P:DNA recombination"/>
    <property type="evidence" value="ECO:0007669"/>
    <property type="project" value="InterPro"/>
</dbReference>
<dbReference type="InterPro" id="IPR022572">
    <property type="entry name" value="DNA_rep/recomb_RecO_N"/>
</dbReference>
<evidence type="ECO:0000313" key="3">
    <source>
        <dbReference type="Proteomes" id="UP000263833"/>
    </source>
</evidence>
<dbReference type="Pfam" id="PF11967">
    <property type="entry name" value="RecO_N"/>
    <property type="match status" value="1"/>
</dbReference>